<dbReference type="GO" id="GO:0016301">
    <property type="term" value="F:kinase activity"/>
    <property type="evidence" value="ECO:0007669"/>
    <property type="project" value="UniProtKB-KW"/>
</dbReference>
<keyword evidence="7" id="KW-0460">Magnesium</keyword>
<dbReference type="PRINTS" id="PR01100">
    <property type="entry name" value="SHIKIMTKNASE"/>
</dbReference>
<keyword evidence="7" id="KW-0963">Cytoplasm</keyword>
<dbReference type="RefSeq" id="WP_323575092.1">
    <property type="nucleotide sequence ID" value="NZ_JAYGJQ010000001.1"/>
</dbReference>
<gene>
    <name evidence="7" type="primary">aroK</name>
    <name evidence="8" type="ORF">SHI21_04950</name>
</gene>
<feature type="binding site" evidence="7">
    <location>
        <position position="60"/>
    </location>
    <ligand>
        <name>substrate</name>
    </ligand>
</feature>
<evidence type="ECO:0000313" key="8">
    <source>
        <dbReference type="EMBL" id="MEA9355532.1"/>
    </source>
</evidence>
<dbReference type="EC" id="2.7.1.71" evidence="7"/>
<feature type="binding site" evidence="7">
    <location>
        <position position="83"/>
    </location>
    <ligand>
        <name>substrate</name>
    </ligand>
</feature>
<feature type="binding site" evidence="7">
    <location>
        <position position="33"/>
    </location>
    <ligand>
        <name>substrate</name>
    </ligand>
</feature>
<organism evidence="8 9">
    <name type="scientific">Bacteriovorax antarcticus</name>
    <dbReference type="NCBI Taxonomy" id="3088717"/>
    <lineage>
        <taxon>Bacteria</taxon>
        <taxon>Pseudomonadati</taxon>
        <taxon>Bdellovibrionota</taxon>
        <taxon>Bacteriovoracia</taxon>
        <taxon>Bacteriovoracales</taxon>
        <taxon>Bacteriovoracaceae</taxon>
        <taxon>Bacteriovorax</taxon>
    </lineage>
</organism>
<evidence type="ECO:0000256" key="4">
    <source>
        <dbReference type="ARBA" id="ARBA00022777"/>
    </source>
</evidence>
<keyword evidence="2 7" id="KW-0808">Transferase</keyword>
<feature type="binding site" evidence="7">
    <location>
        <position position="14"/>
    </location>
    <ligand>
        <name>Mg(2+)</name>
        <dbReference type="ChEBI" id="CHEBI:18420"/>
    </ligand>
</feature>
<accession>A0ABU5VSF9</accession>
<comment type="pathway">
    <text evidence="7">Metabolic intermediate biosynthesis; chorismate biosynthesis; chorismate from D-erythrose 4-phosphate and phosphoenolpyruvate: step 5/7.</text>
</comment>
<evidence type="ECO:0000256" key="6">
    <source>
        <dbReference type="ARBA" id="ARBA00023141"/>
    </source>
</evidence>
<comment type="cofactor">
    <cofactor evidence="7">
        <name>Mg(2+)</name>
        <dbReference type="ChEBI" id="CHEBI:18420"/>
    </cofactor>
    <text evidence="7">Binds 1 Mg(2+) ion per subunit.</text>
</comment>
<keyword evidence="4 7" id="KW-0418">Kinase</keyword>
<evidence type="ECO:0000256" key="1">
    <source>
        <dbReference type="ARBA" id="ARBA00022605"/>
    </source>
</evidence>
<evidence type="ECO:0000256" key="3">
    <source>
        <dbReference type="ARBA" id="ARBA00022741"/>
    </source>
</evidence>
<dbReference type="InterPro" id="IPR031322">
    <property type="entry name" value="Shikimate/glucono_kinase"/>
</dbReference>
<dbReference type="SUPFAM" id="SSF52540">
    <property type="entry name" value="P-loop containing nucleoside triphosphate hydrolases"/>
    <property type="match status" value="1"/>
</dbReference>
<protein>
    <recommendedName>
        <fullName evidence="7">Shikimate kinase</fullName>
        <shortName evidence="7">SK</shortName>
        <ecNumber evidence="7">2.7.1.71</ecNumber>
    </recommendedName>
</protein>
<keyword evidence="3 7" id="KW-0547">Nucleotide-binding</keyword>
<dbReference type="Proteomes" id="UP001302274">
    <property type="component" value="Unassembled WGS sequence"/>
</dbReference>
<dbReference type="PANTHER" id="PTHR21087">
    <property type="entry name" value="SHIKIMATE KINASE"/>
    <property type="match status" value="1"/>
</dbReference>
<dbReference type="EMBL" id="JAYGJQ010000001">
    <property type="protein sequence ID" value="MEA9355532.1"/>
    <property type="molecule type" value="Genomic_DNA"/>
</dbReference>
<evidence type="ECO:0000256" key="5">
    <source>
        <dbReference type="ARBA" id="ARBA00022840"/>
    </source>
</evidence>
<keyword evidence="9" id="KW-1185">Reference proteome</keyword>
<comment type="function">
    <text evidence="7">Catalyzes the specific phosphorylation of the 3-hydroxyl group of shikimic acid using ATP as a cosubstrate.</text>
</comment>
<comment type="caution">
    <text evidence="8">The sequence shown here is derived from an EMBL/GenBank/DDBJ whole genome shotgun (WGS) entry which is preliminary data.</text>
</comment>
<dbReference type="HAMAP" id="MF_00109">
    <property type="entry name" value="Shikimate_kinase"/>
    <property type="match status" value="1"/>
</dbReference>
<name>A0ABU5VSF9_9BACT</name>
<feature type="binding site" evidence="7">
    <location>
        <position position="137"/>
    </location>
    <ligand>
        <name>substrate</name>
    </ligand>
</feature>
<sequence length="169" mass="19119">MNILVCGFMGSGKTTFALGFEGNDLGYITYDLDHVVADHLGITHLELGEWINKNTLQKFRDVEMEVLTNLVNQRTMKIIALGGGTPTAEKFWDLKDQTKLVFLDVPFETCFNRIKNDSNRPLTALGEEGLRDLYQKRLPIYKKADLILSETEIKEIEGLESLVHNLSSI</sequence>
<keyword evidence="1 7" id="KW-0028">Amino-acid biosynthesis</keyword>
<dbReference type="Pfam" id="PF01202">
    <property type="entry name" value="SKI"/>
    <property type="match status" value="1"/>
</dbReference>
<evidence type="ECO:0000256" key="2">
    <source>
        <dbReference type="ARBA" id="ARBA00022679"/>
    </source>
</evidence>
<dbReference type="InterPro" id="IPR027417">
    <property type="entry name" value="P-loop_NTPase"/>
</dbReference>
<evidence type="ECO:0000256" key="7">
    <source>
        <dbReference type="HAMAP-Rule" id="MF_00109"/>
    </source>
</evidence>
<comment type="subunit">
    <text evidence="7">Monomer.</text>
</comment>
<feature type="binding site" evidence="7">
    <location>
        <begin position="10"/>
        <end position="15"/>
    </location>
    <ligand>
        <name>ATP</name>
        <dbReference type="ChEBI" id="CHEBI:30616"/>
    </ligand>
</feature>
<evidence type="ECO:0000313" key="9">
    <source>
        <dbReference type="Proteomes" id="UP001302274"/>
    </source>
</evidence>
<dbReference type="PANTHER" id="PTHR21087:SF16">
    <property type="entry name" value="SHIKIMATE KINASE 1, CHLOROPLASTIC"/>
    <property type="match status" value="1"/>
</dbReference>
<keyword evidence="5 7" id="KW-0067">ATP-binding</keyword>
<comment type="caution">
    <text evidence="7">Lacks conserved residue(s) required for the propagation of feature annotation.</text>
</comment>
<proteinExistence type="inferred from homology"/>
<feature type="binding site" evidence="7">
    <location>
        <position position="120"/>
    </location>
    <ligand>
        <name>ATP</name>
        <dbReference type="ChEBI" id="CHEBI:30616"/>
    </ligand>
</feature>
<dbReference type="Gene3D" id="3.40.50.300">
    <property type="entry name" value="P-loop containing nucleotide triphosphate hydrolases"/>
    <property type="match status" value="1"/>
</dbReference>
<reference evidence="8 9" key="1">
    <citation type="submission" date="2023-11" db="EMBL/GenBank/DDBJ databases">
        <title>A Novel Polar Bacteriovorax (B. antarcticus) Isolated from the Biocrust in Antarctica.</title>
        <authorList>
            <person name="Mun W."/>
            <person name="Choi S.Y."/>
            <person name="Mitchell R.J."/>
        </authorList>
    </citation>
    <scope>NUCLEOTIDE SEQUENCE [LARGE SCALE GENOMIC DNA]</scope>
    <source>
        <strain evidence="8 9">PP10</strain>
    </source>
</reference>
<comment type="subcellular location">
    <subcellularLocation>
        <location evidence="7">Cytoplasm</location>
    </subcellularLocation>
</comment>
<comment type="similarity">
    <text evidence="7">Belongs to the shikimate kinase family.</text>
</comment>
<comment type="catalytic activity">
    <reaction evidence="7">
        <text>shikimate + ATP = 3-phosphoshikimate + ADP + H(+)</text>
        <dbReference type="Rhea" id="RHEA:13121"/>
        <dbReference type="ChEBI" id="CHEBI:15378"/>
        <dbReference type="ChEBI" id="CHEBI:30616"/>
        <dbReference type="ChEBI" id="CHEBI:36208"/>
        <dbReference type="ChEBI" id="CHEBI:145989"/>
        <dbReference type="ChEBI" id="CHEBI:456216"/>
        <dbReference type="EC" id="2.7.1.71"/>
    </reaction>
</comment>
<dbReference type="InterPro" id="IPR000623">
    <property type="entry name" value="Shikimate_kinase/TSH1"/>
</dbReference>
<keyword evidence="6 7" id="KW-0057">Aromatic amino acid biosynthesis</keyword>
<keyword evidence="7" id="KW-0479">Metal-binding</keyword>